<keyword evidence="1" id="KW-0472">Membrane</keyword>
<accession>A0ABX1AMC6</accession>
<dbReference type="Proteomes" id="UP000746503">
    <property type="component" value="Unassembled WGS sequence"/>
</dbReference>
<reference evidence="2 3" key="1">
    <citation type="submission" date="2020-03" db="EMBL/GenBank/DDBJ databases">
        <title>Draft genome of Streptomyces sp. ventii, isolated from the Axial Seamount in the Pacific Ocean, and resequencing of the two type strains Streptomyces lonarensis strain NCL 716 and Streptomyces bohaiensis strain 11A07.</title>
        <authorList>
            <person name="Loughran R.M."/>
            <person name="Pfannmuller K.M."/>
            <person name="Wasson B.J."/>
            <person name="Deadmond M.C."/>
            <person name="Paddock B.E."/>
            <person name="Koyack M.J."/>
            <person name="Gallegos D.A."/>
            <person name="Mitchell E.A."/>
            <person name="Ushijima B."/>
            <person name="Saw J.H."/>
            <person name="Mcphail K.L."/>
            <person name="Videau P."/>
        </authorList>
    </citation>
    <scope>NUCLEOTIDE SEQUENCE [LARGE SCALE GENOMIC DNA]</scope>
    <source>
        <strain evidence="3">5675061</strain>
    </source>
</reference>
<organism evidence="2 3">
    <name type="scientific">Streptomyces spiramenti</name>
    <dbReference type="NCBI Taxonomy" id="2720606"/>
    <lineage>
        <taxon>Bacteria</taxon>
        <taxon>Bacillati</taxon>
        <taxon>Actinomycetota</taxon>
        <taxon>Actinomycetes</taxon>
        <taxon>Kitasatosporales</taxon>
        <taxon>Streptomycetaceae</taxon>
        <taxon>Streptomyces</taxon>
    </lineage>
</organism>
<feature type="transmembrane region" description="Helical" evidence="1">
    <location>
        <begin position="56"/>
        <end position="80"/>
    </location>
</feature>
<dbReference type="RefSeq" id="WP_167933717.1">
    <property type="nucleotide sequence ID" value="NZ_JAAVJB010000092.1"/>
</dbReference>
<keyword evidence="1" id="KW-1133">Transmembrane helix</keyword>
<keyword evidence="1" id="KW-0812">Transmembrane</keyword>
<evidence type="ECO:0000313" key="3">
    <source>
        <dbReference type="Proteomes" id="UP000746503"/>
    </source>
</evidence>
<gene>
    <name evidence="2" type="ORF">HCJ92_12980</name>
</gene>
<evidence type="ECO:0000313" key="2">
    <source>
        <dbReference type="EMBL" id="NJP67186.1"/>
    </source>
</evidence>
<feature type="transmembrane region" description="Helical" evidence="1">
    <location>
        <begin position="25"/>
        <end position="44"/>
    </location>
</feature>
<evidence type="ECO:0000256" key="1">
    <source>
        <dbReference type="SAM" id="Phobius"/>
    </source>
</evidence>
<dbReference type="EMBL" id="JAAVJB010000092">
    <property type="protein sequence ID" value="NJP67186.1"/>
    <property type="molecule type" value="Genomic_DNA"/>
</dbReference>
<proteinExistence type="predicted"/>
<name>A0ABX1AMC6_9ACTN</name>
<feature type="transmembrane region" description="Helical" evidence="1">
    <location>
        <begin position="92"/>
        <end position="112"/>
    </location>
</feature>
<sequence>MEKPPAQPSRTGEHDDDAVATGRGARFAAAIGLLLLPLVLPAALRPGAAPYGPSACAVPSCATGGEVLVALALSVVLGVWALGAPAARTSPFARALCACGQAWLLFFVFSVGG</sequence>
<protein>
    <submittedName>
        <fullName evidence="2">Uncharacterized protein</fullName>
    </submittedName>
</protein>
<keyword evidence="3" id="KW-1185">Reference proteome</keyword>
<comment type="caution">
    <text evidence="2">The sequence shown here is derived from an EMBL/GenBank/DDBJ whole genome shotgun (WGS) entry which is preliminary data.</text>
</comment>